<accession>A0A9N9KEE0</accession>
<dbReference type="OrthoDB" id="2985014at2759"/>
<feature type="transmembrane region" description="Helical" evidence="1">
    <location>
        <begin position="12"/>
        <end position="29"/>
    </location>
</feature>
<evidence type="ECO:0000313" key="3">
    <source>
        <dbReference type="Proteomes" id="UP000789405"/>
    </source>
</evidence>
<keyword evidence="3" id="KW-1185">Reference proteome</keyword>
<proteinExistence type="predicted"/>
<feature type="non-terminal residue" evidence="2">
    <location>
        <position position="65"/>
    </location>
</feature>
<name>A0A9N9KEE0_9GLOM</name>
<evidence type="ECO:0000256" key="1">
    <source>
        <dbReference type="SAM" id="Phobius"/>
    </source>
</evidence>
<gene>
    <name evidence="2" type="ORF">DERYTH_LOCUS27765</name>
</gene>
<reference evidence="2" key="1">
    <citation type="submission" date="2021-06" db="EMBL/GenBank/DDBJ databases">
        <authorList>
            <person name="Kallberg Y."/>
            <person name="Tangrot J."/>
            <person name="Rosling A."/>
        </authorList>
    </citation>
    <scope>NUCLEOTIDE SEQUENCE</scope>
    <source>
        <strain evidence="2">MA453B</strain>
    </source>
</reference>
<protein>
    <submittedName>
        <fullName evidence="2">23029_t:CDS:1</fullName>
    </submittedName>
</protein>
<dbReference type="Proteomes" id="UP000789405">
    <property type="component" value="Unassembled WGS sequence"/>
</dbReference>
<keyword evidence="1" id="KW-0472">Membrane</keyword>
<keyword evidence="1" id="KW-1133">Transmembrane helix</keyword>
<evidence type="ECO:0000313" key="2">
    <source>
        <dbReference type="EMBL" id="CAG8824766.1"/>
    </source>
</evidence>
<sequence length="65" mass="7481">APTYKTGHTISIFLLIVAIILSMVQYYLLNRVNKHKISDPDRFLKGKNKEEAVIFGDKHPSFVYT</sequence>
<dbReference type="EMBL" id="CAJVPY010065351">
    <property type="protein sequence ID" value="CAG8824766.1"/>
    <property type="molecule type" value="Genomic_DNA"/>
</dbReference>
<dbReference type="AlphaFoldDB" id="A0A9N9KEE0"/>
<comment type="caution">
    <text evidence="2">The sequence shown here is derived from an EMBL/GenBank/DDBJ whole genome shotgun (WGS) entry which is preliminary data.</text>
</comment>
<keyword evidence="1" id="KW-0812">Transmembrane</keyword>
<organism evidence="2 3">
    <name type="scientific">Dentiscutata erythropus</name>
    <dbReference type="NCBI Taxonomy" id="1348616"/>
    <lineage>
        <taxon>Eukaryota</taxon>
        <taxon>Fungi</taxon>
        <taxon>Fungi incertae sedis</taxon>
        <taxon>Mucoromycota</taxon>
        <taxon>Glomeromycotina</taxon>
        <taxon>Glomeromycetes</taxon>
        <taxon>Diversisporales</taxon>
        <taxon>Gigasporaceae</taxon>
        <taxon>Dentiscutata</taxon>
    </lineage>
</organism>
<feature type="non-terminal residue" evidence="2">
    <location>
        <position position="1"/>
    </location>
</feature>